<dbReference type="EMBL" id="CAACVG010015765">
    <property type="protein sequence ID" value="VEN64788.1"/>
    <property type="molecule type" value="Genomic_DNA"/>
</dbReference>
<name>A0A653DX03_CALMS</name>
<organism evidence="1 2">
    <name type="scientific">Callosobruchus maculatus</name>
    <name type="common">Southern cowpea weevil</name>
    <name type="synonym">Pulse bruchid</name>
    <dbReference type="NCBI Taxonomy" id="64391"/>
    <lineage>
        <taxon>Eukaryota</taxon>
        <taxon>Metazoa</taxon>
        <taxon>Ecdysozoa</taxon>
        <taxon>Arthropoda</taxon>
        <taxon>Hexapoda</taxon>
        <taxon>Insecta</taxon>
        <taxon>Pterygota</taxon>
        <taxon>Neoptera</taxon>
        <taxon>Endopterygota</taxon>
        <taxon>Coleoptera</taxon>
        <taxon>Polyphaga</taxon>
        <taxon>Cucujiformia</taxon>
        <taxon>Chrysomeloidea</taxon>
        <taxon>Chrysomelidae</taxon>
        <taxon>Bruchinae</taxon>
        <taxon>Bruchini</taxon>
        <taxon>Callosobruchus</taxon>
    </lineage>
</organism>
<reference evidence="1 2" key="1">
    <citation type="submission" date="2019-01" db="EMBL/GenBank/DDBJ databases">
        <authorList>
            <person name="Sayadi A."/>
        </authorList>
    </citation>
    <scope>NUCLEOTIDE SEQUENCE [LARGE SCALE GENOMIC DNA]</scope>
</reference>
<accession>A0A653DX03</accession>
<feature type="non-terminal residue" evidence="1">
    <location>
        <position position="69"/>
    </location>
</feature>
<gene>
    <name evidence="1" type="ORF">CALMAC_LOCUS21233</name>
</gene>
<evidence type="ECO:0000313" key="2">
    <source>
        <dbReference type="Proteomes" id="UP000410492"/>
    </source>
</evidence>
<sequence length="69" mass="7507">RARPAVSGDLCCCRSCRRVRPGWACPRRPSPSPRPLVPVAAVPVACPRPASPSWAAPLPRRRCPATRRP</sequence>
<evidence type="ECO:0000313" key="1">
    <source>
        <dbReference type="EMBL" id="VEN64788.1"/>
    </source>
</evidence>
<dbReference type="AlphaFoldDB" id="A0A653DX03"/>
<dbReference type="Proteomes" id="UP000410492">
    <property type="component" value="Unassembled WGS sequence"/>
</dbReference>
<keyword evidence="2" id="KW-1185">Reference proteome</keyword>
<protein>
    <submittedName>
        <fullName evidence="1">Uncharacterized protein</fullName>
    </submittedName>
</protein>
<feature type="non-terminal residue" evidence="1">
    <location>
        <position position="1"/>
    </location>
</feature>
<proteinExistence type="predicted"/>